<dbReference type="SUPFAM" id="SSF48208">
    <property type="entry name" value="Six-hairpin glycosidases"/>
    <property type="match status" value="1"/>
</dbReference>
<evidence type="ECO:0000313" key="1">
    <source>
        <dbReference type="EMBL" id="KAE9385376.1"/>
    </source>
</evidence>
<keyword evidence="2" id="KW-1185">Reference proteome</keyword>
<dbReference type="Proteomes" id="UP000799118">
    <property type="component" value="Unassembled WGS sequence"/>
</dbReference>
<reference evidence="1" key="1">
    <citation type="journal article" date="2019" name="Environ. Microbiol.">
        <title>Fungal ecological strategies reflected in gene transcription - a case study of two litter decomposers.</title>
        <authorList>
            <person name="Barbi F."/>
            <person name="Kohler A."/>
            <person name="Barry K."/>
            <person name="Baskaran P."/>
            <person name="Daum C."/>
            <person name="Fauchery L."/>
            <person name="Ihrmark K."/>
            <person name="Kuo A."/>
            <person name="LaButti K."/>
            <person name="Lipzen A."/>
            <person name="Morin E."/>
            <person name="Grigoriev I.V."/>
            <person name="Henrissat B."/>
            <person name="Lindahl B."/>
            <person name="Martin F."/>
        </authorList>
    </citation>
    <scope>NUCLEOTIDE SEQUENCE</scope>
    <source>
        <strain evidence="1">JB14</strain>
    </source>
</reference>
<protein>
    <submittedName>
        <fullName evidence="1">Uncharacterized protein</fullName>
    </submittedName>
</protein>
<dbReference type="GO" id="GO:0005975">
    <property type="term" value="P:carbohydrate metabolic process"/>
    <property type="evidence" value="ECO:0007669"/>
    <property type="project" value="InterPro"/>
</dbReference>
<dbReference type="OrthoDB" id="3068171at2759"/>
<accession>A0A6A4GII8</accession>
<dbReference type="Gene3D" id="1.50.10.20">
    <property type="match status" value="1"/>
</dbReference>
<dbReference type="InterPro" id="IPR005198">
    <property type="entry name" value="Glyco_hydro_76"/>
</dbReference>
<organism evidence="1 2">
    <name type="scientific">Gymnopus androsaceus JB14</name>
    <dbReference type="NCBI Taxonomy" id="1447944"/>
    <lineage>
        <taxon>Eukaryota</taxon>
        <taxon>Fungi</taxon>
        <taxon>Dikarya</taxon>
        <taxon>Basidiomycota</taxon>
        <taxon>Agaricomycotina</taxon>
        <taxon>Agaricomycetes</taxon>
        <taxon>Agaricomycetidae</taxon>
        <taxon>Agaricales</taxon>
        <taxon>Marasmiineae</taxon>
        <taxon>Omphalotaceae</taxon>
        <taxon>Gymnopus</taxon>
    </lineage>
</organism>
<dbReference type="AlphaFoldDB" id="A0A6A4GII8"/>
<proteinExistence type="predicted"/>
<gene>
    <name evidence="1" type="ORF">BT96DRAFT_840767</name>
</gene>
<sequence>MLHAFIPSLISHFSDRVSALLYQATENSTYLDAAIQSSDFIISHLYNATDGLVHDGISAENNSCSPDAFAQSPIDNGLLMAGLGILASVTQNPTTQQM</sequence>
<dbReference type="Pfam" id="PF03663">
    <property type="entry name" value="Glyco_hydro_76"/>
    <property type="match status" value="1"/>
</dbReference>
<evidence type="ECO:0000313" key="2">
    <source>
        <dbReference type="Proteomes" id="UP000799118"/>
    </source>
</evidence>
<dbReference type="EMBL" id="ML769993">
    <property type="protein sequence ID" value="KAE9385376.1"/>
    <property type="molecule type" value="Genomic_DNA"/>
</dbReference>
<name>A0A6A4GII8_9AGAR</name>
<dbReference type="InterPro" id="IPR008928">
    <property type="entry name" value="6-hairpin_glycosidase_sf"/>
</dbReference>